<dbReference type="InterPro" id="IPR036073">
    <property type="entry name" value="Desulfoferrodoxin_Fe-bd_dom_sf"/>
</dbReference>
<evidence type="ECO:0000256" key="7">
    <source>
        <dbReference type="ARBA" id="ARBA00023004"/>
    </source>
</evidence>
<evidence type="ECO:0000256" key="4">
    <source>
        <dbReference type="ARBA" id="ARBA00022448"/>
    </source>
</evidence>
<keyword evidence="14" id="KW-1185">Reference proteome</keyword>
<evidence type="ECO:0000313" key="13">
    <source>
        <dbReference type="EMBL" id="SMC77459.1"/>
    </source>
</evidence>
<dbReference type="PANTHER" id="PTHR36541">
    <property type="entry name" value="SUPEROXIDE REDUCTASE-RELATED"/>
    <property type="match status" value="1"/>
</dbReference>
<evidence type="ECO:0000256" key="1">
    <source>
        <dbReference type="ARBA" id="ARBA00005941"/>
    </source>
</evidence>
<dbReference type="GO" id="GO:0050605">
    <property type="term" value="F:superoxide reductase activity"/>
    <property type="evidence" value="ECO:0007669"/>
    <property type="project" value="UniProtKB-EC"/>
</dbReference>
<dbReference type="InterPro" id="IPR004462">
    <property type="entry name" value="Desulfoferrodoxin_N"/>
</dbReference>
<dbReference type="Pfam" id="PF01880">
    <property type="entry name" value="Desulfoferrodox"/>
    <property type="match status" value="1"/>
</dbReference>
<dbReference type="SUPFAM" id="SSF49367">
    <property type="entry name" value="Superoxide reductase-like"/>
    <property type="match status" value="1"/>
</dbReference>
<keyword evidence="6" id="KW-0249">Electron transport</keyword>
<keyword evidence="4" id="KW-0813">Transport</keyword>
<feature type="domain" description="Desulfoferrodoxin N-terminal" evidence="12">
    <location>
        <begin position="3"/>
        <end position="32"/>
    </location>
</feature>
<evidence type="ECO:0000256" key="8">
    <source>
        <dbReference type="ARBA" id="ARBA00024690"/>
    </source>
</evidence>
<dbReference type="Proteomes" id="UP000192790">
    <property type="component" value="Unassembled WGS sequence"/>
</dbReference>
<dbReference type="PANTHER" id="PTHR36541:SF1">
    <property type="entry name" value="SUPEROXIDE REDUCTASE-RELATED"/>
    <property type="match status" value="1"/>
</dbReference>
<protein>
    <recommendedName>
        <fullName evidence="3">Desulfoferrodoxin</fullName>
        <ecNumber evidence="2">1.15.1.2</ecNumber>
    </recommendedName>
    <alternativeName>
        <fullName evidence="9">Superoxide reductase</fullName>
    </alternativeName>
</protein>
<dbReference type="SUPFAM" id="SSF57802">
    <property type="entry name" value="Rubredoxin-like"/>
    <property type="match status" value="1"/>
</dbReference>
<feature type="domain" description="Desulfoferrodoxin ferrous iron-binding" evidence="11">
    <location>
        <begin position="40"/>
        <end position="121"/>
    </location>
</feature>
<comment type="catalytic activity">
    <reaction evidence="10">
        <text>reduced [rubredoxin] + superoxide + 2 H(+) = oxidized [rubredoxin] + H2O2</text>
        <dbReference type="Rhea" id="RHEA:21324"/>
        <dbReference type="Rhea" id="RHEA-COMP:10302"/>
        <dbReference type="Rhea" id="RHEA-COMP:10303"/>
        <dbReference type="ChEBI" id="CHEBI:15378"/>
        <dbReference type="ChEBI" id="CHEBI:16240"/>
        <dbReference type="ChEBI" id="CHEBI:18421"/>
        <dbReference type="ChEBI" id="CHEBI:29033"/>
        <dbReference type="ChEBI" id="CHEBI:29034"/>
        <dbReference type="EC" id="1.15.1.2"/>
    </reaction>
</comment>
<keyword evidence="5" id="KW-0479">Metal-binding</keyword>
<name>A0A1W2BX14_9FIRM</name>
<sequence>MELKLYRCAHCGNIAFKVVDKGVPMVCCGEKMGELVANTTDGALEKHVPVMETKDGVTTIKVGSVTHPMLPEHYIQFIAAAGDDTLSFKFLKPGEAPEYALHAEGGVKAYEYCNLHGYWTSK</sequence>
<dbReference type="STRING" id="1122930.SAMN02745168_2462"/>
<dbReference type="Pfam" id="PF06397">
    <property type="entry name" value="Desulfoferrod_N"/>
    <property type="match status" value="1"/>
</dbReference>
<evidence type="ECO:0000256" key="2">
    <source>
        <dbReference type="ARBA" id="ARBA00012679"/>
    </source>
</evidence>
<evidence type="ECO:0000256" key="10">
    <source>
        <dbReference type="ARBA" id="ARBA00047448"/>
    </source>
</evidence>
<evidence type="ECO:0000259" key="11">
    <source>
        <dbReference type="Pfam" id="PF01880"/>
    </source>
</evidence>
<dbReference type="InterPro" id="IPR051233">
    <property type="entry name" value="Desulfoferrodoxin_SOR"/>
</dbReference>
<evidence type="ECO:0000256" key="9">
    <source>
        <dbReference type="ARBA" id="ARBA00031398"/>
    </source>
</evidence>
<dbReference type="InterPro" id="IPR002742">
    <property type="entry name" value="Desulfoferrodoxin_Fe-bd_dom"/>
</dbReference>
<comment type="function">
    <text evidence="8">Catalyzes the one-electron reduction of superoxide anion radical to hydrogen peroxide at a nonheme ferrous iron center. Plays a fundamental role in case of oxidative stress via its superoxide detoxification activity.</text>
</comment>
<evidence type="ECO:0000256" key="3">
    <source>
        <dbReference type="ARBA" id="ARBA00014839"/>
    </source>
</evidence>
<keyword evidence="7" id="KW-0408">Iron</keyword>
<evidence type="ECO:0000256" key="5">
    <source>
        <dbReference type="ARBA" id="ARBA00022723"/>
    </source>
</evidence>
<evidence type="ECO:0000313" key="14">
    <source>
        <dbReference type="Proteomes" id="UP000192790"/>
    </source>
</evidence>
<dbReference type="OrthoDB" id="9813152at2"/>
<dbReference type="AlphaFoldDB" id="A0A1W2BX14"/>
<evidence type="ECO:0000259" key="12">
    <source>
        <dbReference type="Pfam" id="PF06397"/>
    </source>
</evidence>
<proteinExistence type="inferred from homology"/>
<comment type="similarity">
    <text evidence="1">Belongs to the desulfoferrodoxin family.</text>
</comment>
<dbReference type="RefSeq" id="WP_084235132.1">
    <property type="nucleotide sequence ID" value="NZ_FWXW01000006.1"/>
</dbReference>
<gene>
    <name evidence="13" type="ORF">SAMN02745168_2462</name>
</gene>
<dbReference type="EMBL" id="FWXW01000006">
    <property type="protein sequence ID" value="SMC77459.1"/>
    <property type="molecule type" value="Genomic_DNA"/>
</dbReference>
<dbReference type="Gene3D" id="2.60.40.730">
    <property type="entry name" value="SOR catalytic domain"/>
    <property type="match status" value="1"/>
</dbReference>
<evidence type="ECO:0000256" key="6">
    <source>
        <dbReference type="ARBA" id="ARBA00022982"/>
    </source>
</evidence>
<organism evidence="13 14">
    <name type="scientific">Papillibacter cinnamivorans DSM 12816</name>
    <dbReference type="NCBI Taxonomy" id="1122930"/>
    <lineage>
        <taxon>Bacteria</taxon>
        <taxon>Bacillati</taxon>
        <taxon>Bacillota</taxon>
        <taxon>Clostridia</taxon>
        <taxon>Eubacteriales</taxon>
        <taxon>Oscillospiraceae</taxon>
        <taxon>Papillibacter</taxon>
    </lineage>
</organism>
<dbReference type="EC" id="1.15.1.2" evidence="2"/>
<reference evidence="13 14" key="1">
    <citation type="submission" date="2017-04" db="EMBL/GenBank/DDBJ databases">
        <authorList>
            <person name="Afonso C.L."/>
            <person name="Miller P.J."/>
            <person name="Scott M.A."/>
            <person name="Spackman E."/>
            <person name="Goraichik I."/>
            <person name="Dimitrov K.M."/>
            <person name="Suarez D.L."/>
            <person name="Swayne D.E."/>
        </authorList>
    </citation>
    <scope>NUCLEOTIDE SEQUENCE [LARGE SCALE GENOMIC DNA]</scope>
    <source>
        <strain evidence="13 14">DSM 12816</strain>
    </source>
</reference>
<accession>A0A1W2BX14</accession>
<dbReference type="GO" id="GO:0005506">
    <property type="term" value="F:iron ion binding"/>
    <property type="evidence" value="ECO:0007669"/>
    <property type="project" value="InterPro"/>
</dbReference>